<dbReference type="RefSeq" id="WP_145458920.1">
    <property type="nucleotide sequence ID" value="NZ_CP036317.1"/>
</dbReference>
<accession>A0A518FW80</accession>
<dbReference type="Proteomes" id="UP000320839">
    <property type="component" value="Chromosome"/>
</dbReference>
<gene>
    <name evidence="2" type="ORF">Pan153_52990</name>
</gene>
<protein>
    <submittedName>
        <fullName evidence="2">Uncharacterized protein</fullName>
    </submittedName>
</protein>
<organism evidence="2 3">
    <name type="scientific">Gimesia panareensis</name>
    <dbReference type="NCBI Taxonomy" id="2527978"/>
    <lineage>
        <taxon>Bacteria</taxon>
        <taxon>Pseudomonadati</taxon>
        <taxon>Planctomycetota</taxon>
        <taxon>Planctomycetia</taxon>
        <taxon>Planctomycetales</taxon>
        <taxon>Planctomycetaceae</taxon>
        <taxon>Gimesia</taxon>
    </lineage>
</organism>
<reference evidence="2 3" key="1">
    <citation type="submission" date="2019-02" db="EMBL/GenBank/DDBJ databases">
        <title>Deep-cultivation of Planctomycetes and their phenomic and genomic characterization uncovers novel biology.</title>
        <authorList>
            <person name="Wiegand S."/>
            <person name="Jogler M."/>
            <person name="Boedeker C."/>
            <person name="Pinto D."/>
            <person name="Vollmers J."/>
            <person name="Rivas-Marin E."/>
            <person name="Kohn T."/>
            <person name="Peeters S.H."/>
            <person name="Heuer A."/>
            <person name="Rast P."/>
            <person name="Oberbeckmann S."/>
            <person name="Bunk B."/>
            <person name="Jeske O."/>
            <person name="Meyerdierks A."/>
            <person name="Storesund J.E."/>
            <person name="Kallscheuer N."/>
            <person name="Luecker S."/>
            <person name="Lage O.M."/>
            <person name="Pohl T."/>
            <person name="Merkel B.J."/>
            <person name="Hornburger P."/>
            <person name="Mueller R.-W."/>
            <person name="Bruemmer F."/>
            <person name="Labrenz M."/>
            <person name="Spormann A.M."/>
            <person name="Op den Camp H."/>
            <person name="Overmann J."/>
            <person name="Amann R."/>
            <person name="Jetten M.S.M."/>
            <person name="Mascher T."/>
            <person name="Medema M.H."/>
            <person name="Devos D.P."/>
            <person name="Kaster A.-K."/>
            <person name="Ovreas L."/>
            <person name="Rohde M."/>
            <person name="Galperin M.Y."/>
            <person name="Jogler C."/>
        </authorList>
    </citation>
    <scope>NUCLEOTIDE SEQUENCE [LARGE SCALE GENOMIC DNA]</scope>
    <source>
        <strain evidence="2 3">Pan153</strain>
    </source>
</reference>
<evidence type="ECO:0000313" key="3">
    <source>
        <dbReference type="Proteomes" id="UP000320839"/>
    </source>
</evidence>
<dbReference type="PANTHER" id="PTHR33099:SF7">
    <property type="entry name" value="MYND-TYPE DOMAIN-CONTAINING PROTEIN"/>
    <property type="match status" value="1"/>
</dbReference>
<name>A0A518FW80_9PLAN</name>
<dbReference type="Gene3D" id="2.60.120.620">
    <property type="entry name" value="q2cbj1_9rhob like domain"/>
    <property type="match status" value="1"/>
</dbReference>
<feature type="compositionally biased region" description="Acidic residues" evidence="1">
    <location>
        <begin position="271"/>
        <end position="296"/>
    </location>
</feature>
<evidence type="ECO:0000256" key="1">
    <source>
        <dbReference type="SAM" id="MobiDB-lite"/>
    </source>
</evidence>
<evidence type="ECO:0000313" key="2">
    <source>
        <dbReference type="EMBL" id="QDV20623.1"/>
    </source>
</evidence>
<proteinExistence type="predicted"/>
<dbReference type="PANTHER" id="PTHR33099">
    <property type="entry name" value="FE2OG DIOXYGENASE DOMAIN-CONTAINING PROTEIN"/>
    <property type="match status" value="1"/>
</dbReference>
<dbReference type="AlphaFoldDB" id="A0A518FW80"/>
<feature type="region of interest" description="Disordered" evidence="1">
    <location>
        <begin position="265"/>
        <end position="317"/>
    </location>
</feature>
<dbReference type="OrthoDB" id="238329at2"/>
<sequence length="832" mass="94602">MDFENKTPSAAEQQLLDALGNLTESISFSASGKCPFVLPGLTIDGIGEIAFPVSKTGARSLIKQARQAPYGRGEATIVDTDVRRVWQLEPDQFRLENPQWQSLVCEVANSVKSEFGIKQNITANLYKLLIYEKGSFFAPHRDTEKLHRMFATLVICLPSKHTGGQLIISHAGQSQIVDFGGKTLNYDLQYAAFYADCEHEIRPVTDGYRICLVYNLTLDGRRKQPVAPEFSDSIESATTAVETIFKENDLRDMLVLPLLHQYTEAGLTPDDSSDATEDDDEWDDDWEDDEQGDPDDETRNDVPRRLQKRRRMPNSVATSVPLQFKGADRARTDVLAEVAARANCRAFVALLTHWQAGYPDYNTIDYSPYGGQWGHGYEDVSNINEQAEFEDILDESISLQHWHTLDGKRQPFYRLFVDEGDIVSDWNAEGRSYRQQVHEATGNAGMSMERWYHQAVIVLWPEERHFQILASQGIENSVPALSDLVAVTENPAQCEDCKTFARLIIDHWVYPTHGRPRKTNSPGTSMIRSLLAIGDDNLAQKFFEQVLPLEYPTLDGESLLALAELARWGSIEKSLLSFFESQKPDDYDASLRHLVSTFSSLASLRDGVSSSRKRVCKSVLKEVMLMISRWEDNQADSMRYGYPPNQSKVFQGVVEPLVRGVCSVGTQSDLKSLLTQIADRPQHYDLHKVLIPAIHKLSDYQHFTSSGKMQETALFKLRQFCIDQVKRRAARKPIPPGNWKRKANLDCDCADCRELATFLKDNDSPIHRFPRRTELRQHLHRQIERHRIDCTHITERRGRPYTLVCTKTQASFERDLAQYKTDCKLLKELTEG</sequence>
<dbReference type="EMBL" id="CP036317">
    <property type="protein sequence ID" value="QDV20623.1"/>
    <property type="molecule type" value="Genomic_DNA"/>
</dbReference>